<dbReference type="Gene3D" id="3.90.226.10">
    <property type="entry name" value="2-enoyl-CoA Hydratase, Chain A, domain 1"/>
    <property type="match status" value="1"/>
</dbReference>
<gene>
    <name evidence="3" type="ORF">SAMN04488121_1011078</name>
</gene>
<dbReference type="SUPFAM" id="SSF52096">
    <property type="entry name" value="ClpP/crotonase"/>
    <property type="match status" value="1"/>
</dbReference>
<dbReference type="PANTHER" id="PTHR11941:SF133">
    <property type="entry name" value="1,2-EPOXYPHENYLACETYL-COA ISOMERASE"/>
    <property type="match status" value="1"/>
</dbReference>
<dbReference type="InterPro" id="IPR001753">
    <property type="entry name" value="Enoyl-CoA_hydra/iso"/>
</dbReference>
<keyword evidence="3" id="KW-0413">Isomerase</keyword>
<protein>
    <submittedName>
        <fullName evidence="3">2-(1,2-epoxy-1,2-dihydrophenyl)acetyl-CoA isomerase</fullName>
    </submittedName>
</protein>
<dbReference type="GO" id="GO:0016829">
    <property type="term" value="F:lyase activity"/>
    <property type="evidence" value="ECO:0007669"/>
    <property type="project" value="UniProtKB-KW"/>
</dbReference>
<dbReference type="PANTHER" id="PTHR11941">
    <property type="entry name" value="ENOYL-COA HYDRATASE-RELATED"/>
    <property type="match status" value="1"/>
</dbReference>
<evidence type="ECO:0000313" key="4">
    <source>
        <dbReference type="Proteomes" id="UP000199045"/>
    </source>
</evidence>
<evidence type="ECO:0000313" key="3">
    <source>
        <dbReference type="EMBL" id="SDF19104.1"/>
    </source>
</evidence>
<sequence length="262" mass="28215">MFTSLLLDVSEGIATITLNRPDVYNAFDDPLSYELQDALKQAEKDPSVRVVVLTGAGNKAFSSGQDLKAALNGNGGKRDLGESLRKRYNPIIRAIRNMPKPVICQLNGIAAGAGCSIALACDMIIASETAAMVEIFINIALVLDSGSSYFLPRTVGYHRAFELATKATKLSAAEAQQLGFINKVVKPEELEATVRAEASFYANAPTKAIALLKKMLTKGMTEDLDAVLDYEAYCQEIAGNTADNTEGIQAFLEKRKPAFKGN</sequence>
<dbReference type="CDD" id="cd06558">
    <property type="entry name" value="crotonase-like"/>
    <property type="match status" value="1"/>
</dbReference>
<dbReference type="Proteomes" id="UP000199045">
    <property type="component" value="Unassembled WGS sequence"/>
</dbReference>
<dbReference type="GO" id="GO:0016853">
    <property type="term" value="F:isomerase activity"/>
    <property type="evidence" value="ECO:0007669"/>
    <property type="project" value="UniProtKB-KW"/>
</dbReference>
<dbReference type="EMBL" id="FNBN01000001">
    <property type="protein sequence ID" value="SDF19104.1"/>
    <property type="molecule type" value="Genomic_DNA"/>
</dbReference>
<dbReference type="InterPro" id="IPR029045">
    <property type="entry name" value="ClpP/crotonase-like_dom_sf"/>
</dbReference>
<dbReference type="RefSeq" id="WP_089829241.1">
    <property type="nucleotide sequence ID" value="NZ_FNBN01000001.1"/>
</dbReference>
<evidence type="ECO:0000256" key="2">
    <source>
        <dbReference type="ARBA" id="ARBA00023239"/>
    </source>
</evidence>
<dbReference type="GO" id="GO:0006635">
    <property type="term" value="P:fatty acid beta-oxidation"/>
    <property type="evidence" value="ECO:0007669"/>
    <property type="project" value="TreeGrafter"/>
</dbReference>
<organism evidence="3 4">
    <name type="scientific">Chitinophaga filiformis</name>
    <name type="common">Myxococcus filiformis</name>
    <name type="synonym">Flexibacter filiformis</name>
    <dbReference type="NCBI Taxonomy" id="104663"/>
    <lineage>
        <taxon>Bacteria</taxon>
        <taxon>Pseudomonadati</taxon>
        <taxon>Bacteroidota</taxon>
        <taxon>Chitinophagia</taxon>
        <taxon>Chitinophagales</taxon>
        <taxon>Chitinophagaceae</taxon>
        <taxon>Chitinophaga</taxon>
    </lineage>
</organism>
<dbReference type="AlphaFoldDB" id="A0A1G7J2T8"/>
<evidence type="ECO:0000256" key="1">
    <source>
        <dbReference type="ARBA" id="ARBA00005254"/>
    </source>
</evidence>
<reference evidence="3 4" key="1">
    <citation type="submission" date="2016-10" db="EMBL/GenBank/DDBJ databases">
        <authorList>
            <person name="de Groot N.N."/>
        </authorList>
    </citation>
    <scope>NUCLEOTIDE SEQUENCE [LARGE SCALE GENOMIC DNA]</scope>
    <source>
        <strain evidence="3 4">DSM 527</strain>
    </source>
</reference>
<dbReference type="InterPro" id="IPR014748">
    <property type="entry name" value="Enoyl-CoA_hydra_C"/>
</dbReference>
<comment type="similarity">
    <text evidence="1">Belongs to the enoyl-CoA hydratase/isomerase family.</text>
</comment>
<dbReference type="Pfam" id="PF00378">
    <property type="entry name" value="ECH_1"/>
    <property type="match status" value="1"/>
</dbReference>
<name>A0A1G7J2T8_CHIFI</name>
<dbReference type="OrthoDB" id="9775794at2"/>
<accession>A0A1G7J2T8</accession>
<dbReference type="STRING" id="104663.SAMN04488121_1011078"/>
<dbReference type="Gene3D" id="1.10.12.10">
    <property type="entry name" value="Lyase 2-enoyl-coa Hydratase, Chain A, domain 2"/>
    <property type="match status" value="1"/>
</dbReference>
<proteinExistence type="inferred from homology"/>
<keyword evidence="2" id="KW-0456">Lyase</keyword>